<accession>A0A5N6QLC8</accession>
<reference evidence="13 14" key="1">
    <citation type="submission" date="2019-06" db="EMBL/GenBank/DDBJ databases">
        <title>A chromosomal-level reference genome of Carpinus fangiana (Coryloideae, Betulaceae).</title>
        <authorList>
            <person name="Yang X."/>
            <person name="Wang Z."/>
            <person name="Zhang L."/>
            <person name="Hao G."/>
            <person name="Liu J."/>
            <person name="Yang Y."/>
        </authorList>
    </citation>
    <scope>NUCLEOTIDE SEQUENCE [LARGE SCALE GENOMIC DNA]</scope>
    <source>
        <strain evidence="13">Cfa_2016G</strain>
        <tissue evidence="13">Leaf</tissue>
    </source>
</reference>
<sequence>MDLGSGSGEPNIRGVPTHGGSYVQYNVYGNLFEVSRKYVPPIRPVGRGAYGIVCAAKNADTHEEVAIKKIGNAFDNRIDAKRTLREIKLLQHMDHENVIVIKDIIRPPQKENFNDVYIVYELMDTDLHQIIRSNQQLTDDHCRWVVVNPRVPLDMYCGKGTEYTAAIDIWSVGCILGEIMTRQPLFPGKDYVHQLRLITEVCILELASQYIGQLPQFPRQQFSSRFPNMSPGAVDLLEKMLVFDPNRRITVGEALCHPYLAPLHDINEEPVCPRPFSFDFEQPSFTEENIKELIWRESVKFNPDPTY</sequence>
<dbReference type="PROSITE" id="PS00107">
    <property type="entry name" value="PROTEIN_KINASE_ATP"/>
    <property type="match status" value="1"/>
</dbReference>
<evidence type="ECO:0000256" key="11">
    <source>
        <dbReference type="PROSITE-ProRule" id="PRU10141"/>
    </source>
</evidence>
<evidence type="ECO:0000313" key="14">
    <source>
        <dbReference type="Proteomes" id="UP000327013"/>
    </source>
</evidence>
<keyword evidence="4" id="KW-0597">Phosphoprotein</keyword>
<dbReference type="InterPro" id="IPR000719">
    <property type="entry name" value="Prot_kinase_dom"/>
</dbReference>
<protein>
    <recommendedName>
        <fullName evidence="2">mitogen-activated protein kinase</fullName>
        <ecNumber evidence="2">2.7.11.24</ecNumber>
    </recommendedName>
</protein>
<dbReference type="Gene3D" id="3.30.200.20">
    <property type="entry name" value="Phosphorylase Kinase, domain 1"/>
    <property type="match status" value="2"/>
</dbReference>
<dbReference type="GO" id="GO:0004707">
    <property type="term" value="F:MAP kinase activity"/>
    <property type="evidence" value="ECO:0007669"/>
    <property type="project" value="UniProtKB-EC"/>
</dbReference>
<keyword evidence="14" id="KW-1185">Reference proteome</keyword>
<keyword evidence="7" id="KW-0418">Kinase</keyword>
<dbReference type="GO" id="GO:0005524">
    <property type="term" value="F:ATP binding"/>
    <property type="evidence" value="ECO:0007669"/>
    <property type="project" value="UniProtKB-UniRule"/>
</dbReference>
<dbReference type="EC" id="2.7.11.24" evidence="2"/>
<dbReference type="FunFam" id="1.10.510.10:FF:000624">
    <property type="entry name" value="Mitogen-activated protein kinase"/>
    <property type="match status" value="1"/>
</dbReference>
<evidence type="ECO:0000256" key="2">
    <source>
        <dbReference type="ARBA" id="ARBA00012411"/>
    </source>
</evidence>
<dbReference type="SUPFAM" id="SSF56112">
    <property type="entry name" value="Protein kinase-like (PK-like)"/>
    <property type="match status" value="1"/>
</dbReference>
<dbReference type="AlphaFoldDB" id="A0A5N6QLC8"/>
<dbReference type="Proteomes" id="UP000327013">
    <property type="component" value="Chromosome 1"/>
</dbReference>
<evidence type="ECO:0000256" key="6">
    <source>
        <dbReference type="ARBA" id="ARBA00022741"/>
    </source>
</evidence>
<evidence type="ECO:0000256" key="1">
    <source>
        <dbReference type="ARBA" id="ARBA00008832"/>
    </source>
</evidence>
<dbReference type="PANTHER" id="PTHR24055">
    <property type="entry name" value="MITOGEN-ACTIVATED PROTEIN KINASE"/>
    <property type="match status" value="1"/>
</dbReference>
<evidence type="ECO:0000256" key="7">
    <source>
        <dbReference type="ARBA" id="ARBA00022777"/>
    </source>
</evidence>
<evidence type="ECO:0000256" key="3">
    <source>
        <dbReference type="ARBA" id="ARBA00022527"/>
    </source>
</evidence>
<dbReference type="InterPro" id="IPR017441">
    <property type="entry name" value="Protein_kinase_ATP_BS"/>
</dbReference>
<dbReference type="InterPro" id="IPR011009">
    <property type="entry name" value="Kinase-like_dom_sf"/>
</dbReference>
<evidence type="ECO:0000256" key="4">
    <source>
        <dbReference type="ARBA" id="ARBA00022553"/>
    </source>
</evidence>
<keyword evidence="3" id="KW-0723">Serine/threonine-protein kinase</keyword>
<comment type="catalytic activity">
    <reaction evidence="9">
        <text>L-threonyl-[protein] + ATP = O-phospho-L-threonyl-[protein] + ADP + H(+)</text>
        <dbReference type="Rhea" id="RHEA:46608"/>
        <dbReference type="Rhea" id="RHEA-COMP:11060"/>
        <dbReference type="Rhea" id="RHEA-COMP:11605"/>
        <dbReference type="ChEBI" id="CHEBI:15378"/>
        <dbReference type="ChEBI" id="CHEBI:30013"/>
        <dbReference type="ChEBI" id="CHEBI:30616"/>
        <dbReference type="ChEBI" id="CHEBI:61977"/>
        <dbReference type="ChEBI" id="CHEBI:456216"/>
        <dbReference type="EC" id="2.7.11.24"/>
    </reaction>
</comment>
<comment type="similarity">
    <text evidence="1">Belongs to the protein kinase superfamily. CMGC Ser/Thr protein kinase family. MAP kinase subfamily.</text>
</comment>
<feature type="binding site" evidence="11">
    <location>
        <position position="69"/>
    </location>
    <ligand>
        <name>ATP</name>
        <dbReference type="ChEBI" id="CHEBI:30616"/>
    </ligand>
</feature>
<dbReference type="EMBL" id="CM017321">
    <property type="protein sequence ID" value="KAE7999459.1"/>
    <property type="molecule type" value="Genomic_DNA"/>
</dbReference>
<dbReference type="FunFam" id="3.30.200.20:FF:000046">
    <property type="entry name" value="Mitogen-activated protein kinase"/>
    <property type="match status" value="1"/>
</dbReference>
<evidence type="ECO:0000259" key="12">
    <source>
        <dbReference type="PROSITE" id="PS50011"/>
    </source>
</evidence>
<keyword evidence="5" id="KW-0808">Transferase</keyword>
<feature type="domain" description="Protein kinase" evidence="12">
    <location>
        <begin position="1"/>
        <end position="260"/>
    </location>
</feature>
<dbReference type="OrthoDB" id="192887at2759"/>
<evidence type="ECO:0000313" key="13">
    <source>
        <dbReference type="EMBL" id="KAE7999459.1"/>
    </source>
</evidence>
<evidence type="ECO:0000256" key="9">
    <source>
        <dbReference type="ARBA" id="ARBA00047592"/>
    </source>
</evidence>
<organism evidence="13 14">
    <name type="scientific">Carpinus fangiana</name>
    <dbReference type="NCBI Taxonomy" id="176857"/>
    <lineage>
        <taxon>Eukaryota</taxon>
        <taxon>Viridiplantae</taxon>
        <taxon>Streptophyta</taxon>
        <taxon>Embryophyta</taxon>
        <taxon>Tracheophyta</taxon>
        <taxon>Spermatophyta</taxon>
        <taxon>Magnoliopsida</taxon>
        <taxon>eudicotyledons</taxon>
        <taxon>Gunneridae</taxon>
        <taxon>Pentapetalae</taxon>
        <taxon>rosids</taxon>
        <taxon>fabids</taxon>
        <taxon>Fagales</taxon>
        <taxon>Betulaceae</taxon>
        <taxon>Carpinus</taxon>
    </lineage>
</organism>
<keyword evidence="6 11" id="KW-0547">Nucleotide-binding</keyword>
<dbReference type="InterPro" id="IPR050117">
    <property type="entry name" value="MAPK"/>
</dbReference>
<evidence type="ECO:0000256" key="10">
    <source>
        <dbReference type="ARBA" id="ARBA00048312"/>
    </source>
</evidence>
<keyword evidence="8 11" id="KW-0067">ATP-binding</keyword>
<comment type="catalytic activity">
    <reaction evidence="10">
        <text>L-seryl-[protein] + ATP = O-phospho-L-seryl-[protein] + ADP + H(+)</text>
        <dbReference type="Rhea" id="RHEA:17989"/>
        <dbReference type="Rhea" id="RHEA-COMP:9863"/>
        <dbReference type="Rhea" id="RHEA-COMP:11604"/>
        <dbReference type="ChEBI" id="CHEBI:15378"/>
        <dbReference type="ChEBI" id="CHEBI:29999"/>
        <dbReference type="ChEBI" id="CHEBI:30616"/>
        <dbReference type="ChEBI" id="CHEBI:83421"/>
        <dbReference type="ChEBI" id="CHEBI:456216"/>
        <dbReference type="EC" id="2.7.11.24"/>
    </reaction>
</comment>
<name>A0A5N6QLC8_9ROSI</name>
<evidence type="ECO:0000256" key="5">
    <source>
        <dbReference type="ARBA" id="ARBA00022679"/>
    </source>
</evidence>
<gene>
    <name evidence="13" type="ORF">FH972_003888</name>
</gene>
<evidence type="ECO:0000256" key="8">
    <source>
        <dbReference type="ARBA" id="ARBA00022840"/>
    </source>
</evidence>
<proteinExistence type="inferred from homology"/>
<dbReference type="Gene3D" id="1.10.510.10">
    <property type="entry name" value="Transferase(Phosphotransferase) domain 1"/>
    <property type="match status" value="2"/>
</dbReference>
<dbReference type="PROSITE" id="PS50011">
    <property type="entry name" value="PROTEIN_KINASE_DOM"/>
    <property type="match status" value="1"/>
</dbReference>
<dbReference type="Pfam" id="PF00069">
    <property type="entry name" value="Pkinase"/>
    <property type="match status" value="2"/>
</dbReference>